<evidence type="ECO:0000256" key="2">
    <source>
        <dbReference type="ARBA" id="ARBA00023125"/>
    </source>
</evidence>
<dbReference type="InterPro" id="IPR036390">
    <property type="entry name" value="WH_DNA-bd_sf"/>
</dbReference>
<dbReference type="InterPro" id="IPR011711">
    <property type="entry name" value="GntR_C"/>
</dbReference>
<dbReference type="Gene3D" id="1.10.10.10">
    <property type="entry name" value="Winged helix-like DNA-binding domain superfamily/Winged helix DNA-binding domain"/>
    <property type="match status" value="1"/>
</dbReference>
<reference evidence="5" key="1">
    <citation type="journal article" date="2023" name="J. Hazard. Mater.">
        <title>Anaerobic biodegradation of pyrene and benzo[a]pyrene by a new sulfate-reducing Desulforamulus aquiferis strain DSA.</title>
        <authorList>
            <person name="Zhang Z."/>
            <person name="Sun J."/>
            <person name="Gong X."/>
            <person name="Wang C."/>
            <person name="Wang H."/>
        </authorList>
    </citation>
    <scope>NUCLEOTIDE SEQUENCE</scope>
    <source>
        <strain evidence="5">DSA</strain>
    </source>
</reference>
<accession>A0AAW7Z8I6</accession>
<evidence type="ECO:0000256" key="3">
    <source>
        <dbReference type="ARBA" id="ARBA00023163"/>
    </source>
</evidence>
<name>A0AAW7Z8I6_9FIRM</name>
<protein>
    <submittedName>
        <fullName evidence="5">GntR family transcriptional regulator</fullName>
    </submittedName>
</protein>
<gene>
    <name evidence="5" type="ORF">P6N53_00720</name>
</gene>
<dbReference type="AlphaFoldDB" id="A0AAW7Z8I6"/>
<evidence type="ECO:0000313" key="6">
    <source>
        <dbReference type="Proteomes" id="UP001172911"/>
    </source>
</evidence>
<evidence type="ECO:0000256" key="1">
    <source>
        <dbReference type="ARBA" id="ARBA00023015"/>
    </source>
</evidence>
<dbReference type="PANTHER" id="PTHR43537:SF5">
    <property type="entry name" value="UXU OPERON TRANSCRIPTIONAL REGULATOR"/>
    <property type="match status" value="1"/>
</dbReference>
<dbReference type="Proteomes" id="UP001172911">
    <property type="component" value="Unassembled WGS sequence"/>
</dbReference>
<evidence type="ECO:0000313" key="5">
    <source>
        <dbReference type="EMBL" id="MDO7785755.1"/>
    </source>
</evidence>
<dbReference type="InterPro" id="IPR008920">
    <property type="entry name" value="TF_FadR/GntR_C"/>
</dbReference>
<sequence length="210" mass="23797">MEKNKQSLTEGVYQKIKDLIIYNGLLPGEIITVGEMAERFNVSKTPIRDSLNTLKHEGLVEVLPYKGFLVRRVDVKELLDLFQLRIILEGSGAELAAKNILPQQLEQLKDLASRCKESHENSHSLMRLNYDFHMAIAKGSGNQYIYSFLSNVLNQLQRVLYADLTAGNRSDMHVEHEDIIGFIQTGDGENARKALVSQIEATRNRIMKVV</sequence>
<evidence type="ECO:0000259" key="4">
    <source>
        <dbReference type="PROSITE" id="PS50949"/>
    </source>
</evidence>
<dbReference type="SUPFAM" id="SSF48008">
    <property type="entry name" value="GntR ligand-binding domain-like"/>
    <property type="match status" value="1"/>
</dbReference>
<keyword evidence="3" id="KW-0804">Transcription</keyword>
<dbReference type="InterPro" id="IPR036388">
    <property type="entry name" value="WH-like_DNA-bd_sf"/>
</dbReference>
<comment type="caution">
    <text evidence="5">The sequence shown here is derived from an EMBL/GenBank/DDBJ whole genome shotgun (WGS) entry which is preliminary data.</text>
</comment>
<dbReference type="PANTHER" id="PTHR43537">
    <property type="entry name" value="TRANSCRIPTIONAL REGULATOR, GNTR FAMILY"/>
    <property type="match status" value="1"/>
</dbReference>
<keyword evidence="2" id="KW-0238">DNA-binding</keyword>
<dbReference type="InterPro" id="IPR000524">
    <property type="entry name" value="Tscrpt_reg_HTH_GntR"/>
</dbReference>
<dbReference type="EMBL" id="JARPTC010000001">
    <property type="protein sequence ID" value="MDO7785755.1"/>
    <property type="molecule type" value="Genomic_DNA"/>
</dbReference>
<dbReference type="Gene3D" id="1.20.120.530">
    <property type="entry name" value="GntR ligand-binding domain-like"/>
    <property type="match status" value="1"/>
</dbReference>
<dbReference type="SMART" id="SM00895">
    <property type="entry name" value="FCD"/>
    <property type="match status" value="1"/>
</dbReference>
<dbReference type="SUPFAM" id="SSF46785">
    <property type="entry name" value="Winged helix' DNA-binding domain"/>
    <property type="match status" value="1"/>
</dbReference>
<proteinExistence type="predicted"/>
<feature type="domain" description="HTH gntR-type" evidence="4">
    <location>
        <begin position="6"/>
        <end position="73"/>
    </location>
</feature>
<dbReference type="Pfam" id="PF07729">
    <property type="entry name" value="FCD"/>
    <property type="match status" value="1"/>
</dbReference>
<dbReference type="GO" id="GO:0003700">
    <property type="term" value="F:DNA-binding transcription factor activity"/>
    <property type="evidence" value="ECO:0007669"/>
    <property type="project" value="InterPro"/>
</dbReference>
<dbReference type="RefSeq" id="WP_304540359.1">
    <property type="nucleotide sequence ID" value="NZ_JARPTC010000001.1"/>
</dbReference>
<keyword evidence="6" id="KW-1185">Reference proteome</keyword>
<keyword evidence="1" id="KW-0805">Transcription regulation</keyword>
<dbReference type="GO" id="GO:0003677">
    <property type="term" value="F:DNA binding"/>
    <property type="evidence" value="ECO:0007669"/>
    <property type="project" value="UniProtKB-KW"/>
</dbReference>
<reference evidence="5" key="2">
    <citation type="submission" date="2023-03" db="EMBL/GenBank/DDBJ databases">
        <authorList>
            <person name="Zhang Z."/>
        </authorList>
    </citation>
    <scope>NUCLEOTIDE SEQUENCE</scope>
    <source>
        <strain evidence="5">DSA</strain>
    </source>
</reference>
<dbReference type="Pfam" id="PF00392">
    <property type="entry name" value="GntR"/>
    <property type="match status" value="1"/>
</dbReference>
<organism evidence="5 6">
    <name type="scientific">Desulforamulus aquiferis</name>
    <dbReference type="NCBI Taxonomy" id="1397668"/>
    <lineage>
        <taxon>Bacteria</taxon>
        <taxon>Bacillati</taxon>
        <taxon>Bacillota</taxon>
        <taxon>Clostridia</taxon>
        <taxon>Eubacteriales</taxon>
        <taxon>Peptococcaceae</taxon>
        <taxon>Desulforamulus</taxon>
    </lineage>
</organism>
<dbReference type="PROSITE" id="PS50949">
    <property type="entry name" value="HTH_GNTR"/>
    <property type="match status" value="1"/>
</dbReference>
<dbReference type="CDD" id="cd07377">
    <property type="entry name" value="WHTH_GntR"/>
    <property type="match status" value="1"/>
</dbReference>
<dbReference type="SMART" id="SM00345">
    <property type="entry name" value="HTH_GNTR"/>
    <property type="match status" value="1"/>
</dbReference>